<dbReference type="InterPro" id="IPR011009">
    <property type="entry name" value="Kinase-like_dom_sf"/>
</dbReference>
<dbReference type="Proteomes" id="UP000593576">
    <property type="component" value="Unassembled WGS sequence"/>
</dbReference>
<keyword evidence="5" id="KW-0067">ATP-binding</keyword>
<organism evidence="6 7">
    <name type="scientific">Gossypium schwendimanii</name>
    <name type="common">Cotton</name>
    <dbReference type="NCBI Taxonomy" id="34291"/>
    <lineage>
        <taxon>Eukaryota</taxon>
        <taxon>Viridiplantae</taxon>
        <taxon>Streptophyta</taxon>
        <taxon>Embryophyta</taxon>
        <taxon>Tracheophyta</taxon>
        <taxon>Spermatophyta</taxon>
        <taxon>Magnoliopsida</taxon>
        <taxon>eudicotyledons</taxon>
        <taxon>Gunneridae</taxon>
        <taxon>Pentapetalae</taxon>
        <taxon>rosids</taxon>
        <taxon>malvids</taxon>
        <taxon>Malvales</taxon>
        <taxon>Malvaceae</taxon>
        <taxon>Malvoideae</taxon>
        <taxon>Gossypium</taxon>
    </lineage>
</organism>
<evidence type="ECO:0000313" key="7">
    <source>
        <dbReference type="Proteomes" id="UP000593576"/>
    </source>
</evidence>
<keyword evidence="1" id="KW-0723">Serine/threonine-protein kinase</keyword>
<dbReference type="GO" id="GO:0004674">
    <property type="term" value="F:protein serine/threonine kinase activity"/>
    <property type="evidence" value="ECO:0007669"/>
    <property type="project" value="UniProtKB-KW"/>
</dbReference>
<dbReference type="EMBL" id="JABFAF010000002">
    <property type="protein sequence ID" value="MBA0850170.1"/>
    <property type="molecule type" value="Genomic_DNA"/>
</dbReference>
<dbReference type="Gene3D" id="1.10.510.10">
    <property type="entry name" value="Transferase(Phosphotransferase) domain 1"/>
    <property type="match status" value="1"/>
</dbReference>
<dbReference type="AlphaFoldDB" id="A0A7J9KUT3"/>
<name>A0A7J9KUT3_GOSSC</name>
<proteinExistence type="predicted"/>
<evidence type="ECO:0008006" key="8">
    <source>
        <dbReference type="Google" id="ProtNLM"/>
    </source>
</evidence>
<keyword evidence="2" id="KW-0808">Transferase</keyword>
<accession>A0A7J9KUT3</accession>
<keyword evidence="4" id="KW-0418">Kinase</keyword>
<dbReference type="GO" id="GO:0005524">
    <property type="term" value="F:ATP binding"/>
    <property type="evidence" value="ECO:0007669"/>
    <property type="project" value="UniProtKB-KW"/>
</dbReference>
<keyword evidence="7" id="KW-1185">Reference proteome</keyword>
<sequence length="137" mass="15124">MKASNILLDSYMNPKFSEFDLARTFEGDDKVSETKRVIGTLRSLLVWNEGKSLELLGTCLKDSIVESQVLRSKQVDLLCVQSFPEDRPTMSSVNFMLANGDANLPHSKESGFFTEKSLNADIAASKNADTITMLGGR</sequence>
<reference evidence="6 7" key="1">
    <citation type="journal article" date="2019" name="Genome Biol. Evol.">
        <title>Insights into the evolution of the New World diploid cottons (Gossypium, subgenus Houzingenia) based on genome sequencing.</title>
        <authorList>
            <person name="Grover C.E."/>
            <person name="Arick M.A. 2nd"/>
            <person name="Thrash A."/>
            <person name="Conover J.L."/>
            <person name="Sanders W.S."/>
            <person name="Peterson D.G."/>
            <person name="Frelichowski J.E."/>
            <person name="Scheffler J.A."/>
            <person name="Scheffler B.E."/>
            <person name="Wendel J.F."/>
        </authorList>
    </citation>
    <scope>NUCLEOTIDE SEQUENCE [LARGE SCALE GENOMIC DNA]</scope>
    <source>
        <strain evidence="6">1</strain>
        <tissue evidence="6">Leaf</tissue>
    </source>
</reference>
<keyword evidence="3" id="KW-0547">Nucleotide-binding</keyword>
<evidence type="ECO:0000256" key="2">
    <source>
        <dbReference type="ARBA" id="ARBA00022679"/>
    </source>
</evidence>
<dbReference type="SUPFAM" id="SSF56112">
    <property type="entry name" value="Protein kinase-like (PK-like)"/>
    <property type="match status" value="1"/>
</dbReference>
<dbReference type="PANTHER" id="PTHR27002:SF214">
    <property type="entry name" value="RECEPTOR-LIKE SERINE_THREONINE-PROTEIN KINASE"/>
    <property type="match status" value="1"/>
</dbReference>
<evidence type="ECO:0000256" key="3">
    <source>
        <dbReference type="ARBA" id="ARBA00022741"/>
    </source>
</evidence>
<protein>
    <recommendedName>
        <fullName evidence="8">Protein kinase domain-containing protein</fullName>
    </recommendedName>
</protein>
<evidence type="ECO:0000256" key="1">
    <source>
        <dbReference type="ARBA" id="ARBA00022527"/>
    </source>
</evidence>
<comment type="caution">
    <text evidence="6">The sequence shown here is derived from an EMBL/GenBank/DDBJ whole genome shotgun (WGS) entry which is preliminary data.</text>
</comment>
<evidence type="ECO:0000256" key="5">
    <source>
        <dbReference type="ARBA" id="ARBA00022840"/>
    </source>
</evidence>
<evidence type="ECO:0000256" key="4">
    <source>
        <dbReference type="ARBA" id="ARBA00022777"/>
    </source>
</evidence>
<gene>
    <name evidence="6" type="ORF">Goshw_026325</name>
</gene>
<dbReference type="PANTHER" id="PTHR27002">
    <property type="entry name" value="RECEPTOR-LIKE SERINE/THREONINE-PROTEIN KINASE SD1-8"/>
    <property type="match status" value="1"/>
</dbReference>
<dbReference type="OrthoDB" id="1724848at2759"/>
<evidence type="ECO:0000313" key="6">
    <source>
        <dbReference type="EMBL" id="MBA0850170.1"/>
    </source>
</evidence>
<dbReference type="GO" id="GO:0005886">
    <property type="term" value="C:plasma membrane"/>
    <property type="evidence" value="ECO:0007669"/>
    <property type="project" value="TreeGrafter"/>
</dbReference>